<evidence type="ECO:0000256" key="1">
    <source>
        <dbReference type="ARBA" id="ARBA00003798"/>
    </source>
</evidence>
<accession>A0AA39YB80</accession>
<dbReference type="InterPro" id="IPR032319">
    <property type="entry name" value="CLP1_P"/>
</dbReference>
<gene>
    <name evidence="14" type="ORF">B0T16DRAFT_410060</name>
</gene>
<feature type="region of interest" description="Disordered" evidence="12">
    <location>
        <begin position="547"/>
        <end position="577"/>
    </location>
</feature>
<dbReference type="InterPro" id="IPR027417">
    <property type="entry name" value="P-loop_NTPase"/>
</dbReference>
<dbReference type="Pfam" id="PF16575">
    <property type="entry name" value="CLP1_P"/>
    <property type="match status" value="1"/>
</dbReference>
<evidence type="ECO:0000256" key="6">
    <source>
        <dbReference type="ARBA" id="ARBA00022552"/>
    </source>
</evidence>
<keyword evidence="15" id="KW-1185">Reference proteome</keyword>
<dbReference type="Proteomes" id="UP001174936">
    <property type="component" value="Unassembled WGS sequence"/>
</dbReference>
<feature type="region of interest" description="Disordered" evidence="12">
    <location>
        <begin position="667"/>
        <end position="691"/>
    </location>
</feature>
<proteinExistence type="inferred from homology"/>
<keyword evidence="11" id="KW-0539">Nucleus</keyword>
<feature type="compositionally biased region" description="Basic and acidic residues" evidence="12">
    <location>
        <begin position="87"/>
        <end position="97"/>
    </location>
</feature>
<keyword evidence="6" id="KW-0698">rRNA processing</keyword>
<keyword evidence="9" id="KW-0418">Kinase</keyword>
<dbReference type="GO" id="GO:0051731">
    <property type="term" value="F:polynucleotide 5'-hydroxyl-kinase activity"/>
    <property type="evidence" value="ECO:0007669"/>
    <property type="project" value="InterPro"/>
</dbReference>
<comment type="similarity">
    <text evidence="3">Belongs to the Clp1 family. NOL9/GRC3 subfamily.</text>
</comment>
<feature type="compositionally biased region" description="Polar residues" evidence="12">
    <location>
        <begin position="52"/>
        <end position="66"/>
    </location>
</feature>
<evidence type="ECO:0000256" key="12">
    <source>
        <dbReference type="SAM" id="MobiDB-lite"/>
    </source>
</evidence>
<evidence type="ECO:0000256" key="3">
    <source>
        <dbReference type="ARBA" id="ARBA00011003"/>
    </source>
</evidence>
<comment type="caution">
    <text evidence="14">The sequence shown here is derived from an EMBL/GenBank/DDBJ whole genome shotgun (WGS) entry which is preliminary data.</text>
</comment>
<feature type="compositionally biased region" description="Low complexity" evidence="12">
    <location>
        <begin position="547"/>
        <end position="556"/>
    </location>
</feature>
<evidence type="ECO:0000256" key="7">
    <source>
        <dbReference type="ARBA" id="ARBA00022679"/>
    </source>
</evidence>
<dbReference type="SUPFAM" id="SSF52540">
    <property type="entry name" value="P-loop containing nucleoside triphosphate hydrolases"/>
    <property type="match status" value="1"/>
</dbReference>
<evidence type="ECO:0000259" key="13">
    <source>
        <dbReference type="Pfam" id="PF16575"/>
    </source>
</evidence>
<feature type="domain" description="Clp1 P-loop" evidence="13">
    <location>
        <begin position="280"/>
        <end position="475"/>
    </location>
</feature>
<comment type="subcellular location">
    <subcellularLocation>
        <location evidence="2">Nucleus</location>
        <location evidence="2">Nucleolus</location>
    </subcellularLocation>
</comment>
<keyword evidence="8" id="KW-0547">Nucleotide-binding</keyword>
<dbReference type="InterPro" id="IPR045116">
    <property type="entry name" value="Clp1/Grc3"/>
</dbReference>
<evidence type="ECO:0000256" key="4">
    <source>
        <dbReference type="ARBA" id="ARBA00018706"/>
    </source>
</evidence>
<evidence type="ECO:0000256" key="5">
    <source>
        <dbReference type="ARBA" id="ARBA00019824"/>
    </source>
</evidence>
<dbReference type="GO" id="GO:0005524">
    <property type="term" value="F:ATP binding"/>
    <property type="evidence" value="ECO:0007669"/>
    <property type="project" value="UniProtKB-KW"/>
</dbReference>
<evidence type="ECO:0000313" key="15">
    <source>
        <dbReference type="Proteomes" id="UP001174936"/>
    </source>
</evidence>
<comment type="function">
    <text evidence="1">Polynucleotide 5'-kinase involved in rRNA processing.</text>
</comment>
<dbReference type="AlphaFoldDB" id="A0AA39YB80"/>
<dbReference type="PANTHER" id="PTHR12755:SF3">
    <property type="entry name" value="POLYNUCLEOTIDE 5'-HYDROXYL-KINASE NOL9"/>
    <property type="match status" value="1"/>
</dbReference>
<keyword evidence="10" id="KW-0067">ATP-binding</keyword>
<evidence type="ECO:0000256" key="9">
    <source>
        <dbReference type="ARBA" id="ARBA00022777"/>
    </source>
</evidence>
<evidence type="ECO:0000256" key="8">
    <source>
        <dbReference type="ARBA" id="ARBA00022741"/>
    </source>
</evidence>
<dbReference type="EMBL" id="JAULSV010000003">
    <property type="protein sequence ID" value="KAK0649427.1"/>
    <property type="molecule type" value="Genomic_DNA"/>
</dbReference>
<feature type="region of interest" description="Disordered" evidence="12">
    <location>
        <begin position="34"/>
        <end position="130"/>
    </location>
</feature>
<evidence type="ECO:0000256" key="2">
    <source>
        <dbReference type="ARBA" id="ARBA00004604"/>
    </source>
</evidence>
<evidence type="ECO:0000256" key="10">
    <source>
        <dbReference type="ARBA" id="ARBA00022840"/>
    </source>
</evidence>
<evidence type="ECO:0000313" key="14">
    <source>
        <dbReference type="EMBL" id="KAK0649427.1"/>
    </source>
</evidence>
<reference evidence="14" key="1">
    <citation type="submission" date="2023-06" db="EMBL/GenBank/DDBJ databases">
        <title>Genome-scale phylogeny and comparative genomics of the fungal order Sordariales.</title>
        <authorList>
            <consortium name="Lawrence Berkeley National Laboratory"/>
            <person name="Hensen N."/>
            <person name="Bonometti L."/>
            <person name="Westerberg I."/>
            <person name="Brannstrom I.O."/>
            <person name="Guillou S."/>
            <person name="Cros-Aarteil S."/>
            <person name="Calhoun S."/>
            <person name="Haridas S."/>
            <person name="Kuo A."/>
            <person name="Mondo S."/>
            <person name="Pangilinan J."/>
            <person name="Riley R."/>
            <person name="Labutti K."/>
            <person name="Andreopoulos B."/>
            <person name="Lipzen A."/>
            <person name="Chen C."/>
            <person name="Yanf M."/>
            <person name="Daum C."/>
            <person name="Ng V."/>
            <person name="Clum A."/>
            <person name="Steindorff A."/>
            <person name="Ohm R."/>
            <person name="Martin F."/>
            <person name="Silar P."/>
            <person name="Natvig D."/>
            <person name="Lalanne C."/>
            <person name="Gautier V."/>
            <person name="Ament-Velasquez S.L."/>
            <person name="Kruys A."/>
            <person name="Hutchinson M.I."/>
            <person name="Powell A.J."/>
            <person name="Barry K."/>
            <person name="Miller A.N."/>
            <person name="Grigoriev I.V."/>
            <person name="Debuchy R."/>
            <person name="Gladieux P."/>
            <person name="Thoren M.H."/>
            <person name="Johannesson H."/>
        </authorList>
    </citation>
    <scope>NUCLEOTIDE SEQUENCE</scope>
    <source>
        <strain evidence="14">SMH2532-1</strain>
    </source>
</reference>
<evidence type="ECO:0000256" key="11">
    <source>
        <dbReference type="ARBA" id="ARBA00023242"/>
    </source>
</evidence>
<protein>
    <recommendedName>
        <fullName evidence="5">Polynucleotide 5'-hydroxyl-kinase GRC3</fullName>
    </recommendedName>
    <alternativeName>
        <fullName evidence="4">Polynucleotide 5'-hydroxyl-kinase grc3</fullName>
    </alternativeName>
</protein>
<dbReference type="Gene3D" id="3.40.50.300">
    <property type="entry name" value="P-loop containing nucleotide triphosphate hydrolases"/>
    <property type="match status" value="1"/>
</dbReference>
<feature type="region of interest" description="Disordered" evidence="12">
    <location>
        <begin position="1"/>
        <end position="22"/>
    </location>
</feature>
<name>A0AA39YB80_9PEZI</name>
<organism evidence="14 15">
    <name type="scientific">Cercophora newfieldiana</name>
    <dbReference type="NCBI Taxonomy" id="92897"/>
    <lineage>
        <taxon>Eukaryota</taxon>
        <taxon>Fungi</taxon>
        <taxon>Dikarya</taxon>
        <taxon>Ascomycota</taxon>
        <taxon>Pezizomycotina</taxon>
        <taxon>Sordariomycetes</taxon>
        <taxon>Sordariomycetidae</taxon>
        <taxon>Sordariales</taxon>
        <taxon>Lasiosphaeriaceae</taxon>
        <taxon>Cercophora</taxon>
    </lineage>
</organism>
<dbReference type="FunFam" id="3.40.50.300:FF:001156">
    <property type="entry name" value="Polynucleotide 5-hydroxyl-kinase grc3"/>
    <property type="match status" value="1"/>
</dbReference>
<sequence length="737" mass="79929">MTTPKKRKVEGGSGAETPRPVLSAFAARQKLWGMASASADVSVRSREEGPGQETQGSPLPTRNAPKSPSLLPSRASKRQVAESKPASQREEQPEGRDMSAPISPGAKTVTQHSTFRPDKQRKNYQQKPDGRVFMRLGEGERLVILGSFGIRVKEGEATISGAVLQSSSATHWVHAPHCHATPVLRISSPSVVELQPHPAARALRQLARLSPLFGKLWNETPATSTTYSDDSTFQVMFTSEDVPKRVTLQELSSPAEWNKKLAGLVKAKLKGTTPVVFLCGPKSSGKSTFGKLLANRLITDQGDSNKKAWTSVAILDIDPGQPEYGPPGVISLNKLSAPNLVPSFCHPSLDPTHGQLKAHAVASITPAQDPSHYIECTLDLLTHYRTNLGAKCPLIINTPGWIQGTGLDILSELIKEIRPTEVIYMSRDGPDETVDSLTSACGTVIPFTTLPSQTTNNTSRTSNDFRAMQTLSYFHLNWPSLSTAHPTWDPTPLTALRPWRVRYRGPSKGFTGILCYDHQPGPHLLAEAIAGMILALVQVSHPSAFRDLLPPSSSSDMDLDTDPHSPPSPATTTTEIGIIPTPEGLPLIQNPLGRTLDPRHSRALGLLLIRGIDTQRGELHVLTPLPAATLAEVGGQDLVLVAGKFDTPTWAYAEDLYLRALAKTTGAVTPAREGDGEESSEEEDEEEEVVGEIAKAEDARVIGMARDEVPWVEALHGNQKKEVGSRVWRVRRDLGRN</sequence>
<dbReference type="PANTHER" id="PTHR12755">
    <property type="entry name" value="CLEAVAGE/POLYADENYLATION FACTOR IA SUBUNIT CLP1P"/>
    <property type="match status" value="1"/>
</dbReference>
<keyword evidence="7" id="KW-0808">Transferase</keyword>
<dbReference type="GO" id="GO:0000448">
    <property type="term" value="P:cleavage in ITS2 between 5.8S rRNA and LSU-rRNA of tricistronic rRNA transcript (SSU-rRNA, 5.8S rRNA, LSU-rRNA)"/>
    <property type="evidence" value="ECO:0007669"/>
    <property type="project" value="TreeGrafter"/>
</dbReference>
<dbReference type="GO" id="GO:0005730">
    <property type="term" value="C:nucleolus"/>
    <property type="evidence" value="ECO:0007669"/>
    <property type="project" value="UniProtKB-SubCell"/>
</dbReference>
<feature type="compositionally biased region" description="Acidic residues" evidence="12">
    <location>
        <begin position="675"/>
        <end position="690"/>
    </location>
</feature>